<dbReference type="AlphaFoldDB" id="A0A9P6EH16"/>
<sequence>MLCAFILEEEKSTHPSRLVKLMHADEEPMAANAPFAIAFSGRSRTASAHWRTKLVARFLAFNQVHESNQGPPGLPLGRRNVCILLFFVAVRPRYASASYPVIY</sequence>
<dbReference type="EMBL" id="MU157849">
    <property type="protein sequence ID" value="KAF9528900.1"/>
    <property type="molecule type" value="Genomic_DNA"/>
</dbReference>
<dbReference type="Proteomes" id="UP000807306">
    <property type="component" value="Unassembled WGS sequence"/>
</dbReference>
<keyword evidence="2" id="KW-1185">Reference proteome</keyword>
<proteinExistence type="predicted"/>
<evidence type="ECO:0000313" key="2">
    <source>
        <dbReference type="Proteomes" id="UP000807306"/>
    </source>
</evidence>
<organism evidence="1 2">
    <name type="scientific">Crepidotus variabilis</name>
    <dbReference type="NCBI Taxonomy" id="179855"/>
    <lineage>
        <taxon>Eukaryota</taxon>
        <taxon>Fungi</taxon>
        <taxon>Dikarya</taxon>
        <taxon>Basidiomycota</taxon>
        <taxon>Agaricomycotina</taxon>
        <taxon>Agaricomycetes</taxon>
        <taxon>Agaricomycetidae</taxon>
        <taxon>Agaricales</taxon>
        <taxon>Agaricineae</taxon>
        <taxon>Crepidotaceae</taxon>
        <taxon>Crepidotus</taxon>
    </lineage>
</organism>
<gene>
    <name evidence="1" type="ORF">CPB83DRAFT_288686</name>
</gene>
<comment type="caution">
    <text evidence="1">The sequence shown here is derived from an EMBL/GenBank/DDBJ whole genome shotgun (WGS) entry which is preliminary data.</text>
</comment>
<evidence type="ECO:0000313" key="1">
    <source>
        <dbReference type="EMBL" id="KAF9528900.1"/>
    </source>
</evidence>
<protein>
    <submittedName>
        <fullName evidence="1">Uncharacterized protein</fullName>
    </submittedName>
</protein>
<name>A0A9P6EH16_9AGAR</name>
<reference evidence="1" key="1">
    <citation type="submission" date="2020-11" db="EMBL/GenBank/DDBJ databases">
        <authorList>
            <consortium name="DOE Joint Genome Institute"/>
            <person name="Ahrendt S."/>
            <person name="Riley R."/>
            <person name="Andreopoulos W."/>
            <person name="Labutti K."/>
            <person name="Pangilinan J."/>
            <person name="Ruiz-Duenas F.J."/>
            <person name="Barrasa J.M."/>
            <person name="Sanchez-Garcia M."/>
            <person name="Camarero S."/>
            <person name="Miyauchi S."/>
            <person name="Serrano A."/>
            <person name="Linde D."/>
            <person name="Babiker R."/>
            <person name="Drula E."/>
            <person name="Ayuso-Fernandez I."/>
            <person name="Pacheco R."/>
            <person name="Padilla G."/>
            <person name="Ferreira P."/>
            <person name="Barriuso J."/>
            <person name="Kellner H."/>
            <person name="Castanera R."/>
            <person name="Alfaro M."/>
            <person name="Ramirez L."/>
            <person name="Pisabarro A.G."/>
            <person name="Kuo A."/>
            <person name="Tritt A."/>
            <person name="Lipzen A."/>
            <person name="He G."/>
            <person name="Yan M."/>
            <person name="Ng V."/>
            <person name="Cullen D."/>
            <person name="Martin F."/>
            <person name="Rosso M.-N."/>
            <person name="Henrissat B."/>
            <person name="Hibbett D."/>
            <person name="Martinez A.T."/>
            <person name="Grigoriev I.V."/>
        </authorList>
    </citation>
    <scope>NUCLEOTIDE SEQUENCE</scope>
    <source>
        <strain evidence="1">CBS 506.95</strain>
    </source>
</reference>
<accession>A0A9P6EH16</accession>